<comment type="caution">
    <text evidence="1">The sequence shown here is derived from an EMBL/GenBank/DDBJ whole genome shotgun (WGS) entry which is preliminary data.</text>
</comment>
<reference evidence="1 2" key="1">
    <citation type="submission" date="2014-07" db="EMBL/GenBank/DDBJ databases">
        <title>Draft Genome Sequence of Gephyronic Acid Producer, Cystobacter violaceus Strain Cb vi76.</title>
        <authorList>
            <person name="Stevens D.C."/>
            <person name="Young J."/>
            <person name="Carmichael R."/>
            <person name="Tan J."/>
            <person name="Taylor R.E."/>
        </authorList>
    </citation>
    <scope>NUCLEOTIDE SEQUENCE [LARGE SCALE GENOMIC DNA]</scope>
    <source>
        <strain evidence="1 2">Cb vi76</strain>
    </source>
</reference>
<dbReference type="RefSeq" id="WP_043388900.1">
    <property type="nucleotide sequence ID" value="NZ_JPMI01000005.1"/>
</dbReference>
<gene>
    <name evidence="1" type="ORF">Q664_01355</name>
</gene>
<dbReference type="Pfam" id="PF13414">
    <property type="entry name" value="TPR_11"/>
    <property type="match status" value="1"/>
</dbReference>
<dbReference type="Gene3D" id="1.25.40.10">
    <property type="entry name" value="Tetratricopeptide repeat domain"/>
    <property type="match status" value="2"/>
</dbReference>
<evidence type="ECO:0000313" key="2">
    <source>
        <dbReference type="Proteomes" id="UP000028547"/>
    </source>
</evidence>
<dbReference type="AlphaFoldDB" id="A0A084T1W6"/>
<dbReference type="InterPro" id="IPR011990">
    <property type="entry name" value="TPR-like_helical_dom_sf"/>
</dbReference>
<dbReference type="SUPFAM" id="SSF48452">
    <property type="entry name" value="TPR-like"/>
    <property type="match status" value="1"/>
</dbReference>
<organism evidence="1 2">
    <name type="scientific">Archangium violaceum Cb vi76</name>
    <dbReference type="NCBI Taxonomy" id="1406225"/>
    <lineage>
        <taxon>Bacteria</taxon>
        <taxon>Pseudomonadati</taxon>
        <taxon>Myxococcota</taxon>
        <taxon>Myxococcia</taxon>
        <taxon>Myxococcales</taxon>
        <taxon>Cystobacterineae</taxon>
        <taxon>Archangiaceae</taxon>
        <taxon>Archangium</taxon>
    </lineage>
</organism>
<evidence type="ECO:0008006" key="3">
    <source>
        <dbReference type="Google" id="ProtNLM"/>
    </source>
</evidence>
<name>A0A084T1W6_9BACT</name>
<dbReference type="Proteomes" id="UP000028547">
    <property type="component" value="Unassembled WGS sequence"/>
</dbReference>
<dbReference type="EMBL" id="JPMI01000005">
    <property type="protein sequence ID" value="KFA94701.1"/>
    <property type="molecule type" value="Genomic_DNA"/>
</dbReference>
<evidence type="ECO:0000313" key="1">
    <source>
        <dbReference type="EMBL" id="KFA94701.1"/>
    </source>
</evidence>
<protein>
    <recommendedName>
        <fullName evidence="3">Tetratricopeptide repeat protein</fullName>
    </recommendedName>
</protein>
<proteinExistence type="predicted"/>
<accession>A0A084T1W6</accession>
<sequence>MLFGKKEPPTRSELIVEADRARSKGKLKKAIAGYRKALEQDPKDPAVHVKLAPLLARVDEGEASLQSFRTAAQAHLDKGFTDKALAVYTQAAETFPTQVHLWQQVAQMHLARGRRADAVKMYLRGRLHLRAKNERREAIALLKEALALEPTLFEPRLDLALLLVRHHLRAEAMALLEPMVKAVKGAQLRQVRWTMFRVSPSLGALWRWLRATPG</sequence>